<evidence type="ECO:0000256" key="9">
    <source>
        <dbReference type="ARBA" id="ARBA00023288"/>
    </source>
</evidence>
<name>A0A0G4LBL6_VERLO</name>
<accession>A0A0G4LBL6</accession>
<evidence type="ECO:0000256" key="11">
    <source>
        <dbReference type="ARBA" id="ARBA00061387"/>
    </source>
</evidence>
<feature type="domain" description="F-BAR" evidence="17">
    <location>
        <begin position="1"/>
        <end position="197"/>
    </location>
</feature>
<evidence type="ECO:0000256" key="12">
    <source>
        <dbReference type="PROSITE-ProRule" id="PRU01077"/>
    </source>
</evidence>
<dbReference type="GO" id="GO:0071970">
    <property type="term" value="P:fungal-type cell wall (1-&gt;3)-beta-D-glucan biosynthetic process"/>
    <property type="evidence" value="ECO:0007669"/>
    <property type="project" value="TreeGrafter"/>
</dbReference>
<dbReference type="Proteomes" id="UP000045706">
    <property type="component" value="Unassembled WGS sequence"/>
</dbReference>
<feature type="region of interest" description="Disordered" evidence="15">
    <location>
        <begin position="635"/>
        <end position="690"/>
    </location>
</feature>
<dbReference type="Gene3D" id="3.20.20.80">
    <property type="entry name" value="Glycosidases"/>
    <property type="match status" value="1"/>
</dbReference>
<evidence type="ECO:0000313" key="19">
    <source>
        <dbReference type="Proteomes" id="UP000045706"/>
    </source>
</evidence>
<dbReference type="PANTHER" id="PTHR31468">
    <property type="entry name" value="1,3-BETA-GLUCANOSYLTRANSFERASE GAS1"/>
    <property type="match status" value="1"/>
</dbReference>
<dbReference type="InterPro" id="IPR027267">
    <property type="entry name" value="AH/BAR_dom_sf"/>
</dbReference>
<evidence type="ECO:0000256" key="13">
    <source>
        <dbReference type="RuleBase" id="RU361209"/>
    </source>
</evidence>
<comment type="similarity">
    <text evidence="11">Belongs to the BZZ1 family.</text>
</comment>
<keyword evidence="5" id="KW-0732">Signal</keyword>
<dbReference type="InterPro" id="IPR004886">
    <property type="entry name" value="Glucanosyltransferase"/>
</dbReference>
<evidence type="ECO:0000259" key="17">
    <source>
        <dbReference type="PROSITE" id="PS51741"/>
    </source>
</evidence>
<evidence type="ECO:0000256" key="10">
    <source>
        <dbReference type="ARBA" id="ARBA00054085"/>
    </source>
</evidence>
<keyword evidence="3 13" id="KW-0336">GPI-anchor</keyword>
<evidence type="ECO:0000256" key="7">
    <source>
        <dbReference type="ARBA" id="ARBA00023136"/>
    </source>
</evidence>
<keyword evidence="16" id="KW-1133">Transmembrane helix</keyword>
<feature type="coiled-coil region" evidence="14">
    <location>
        <begin position="243"/>
        <end position="270"/>
    </location>
</feature>
<reference evidence="19" key="1">
    <citation type="submission" date="2015-05" db="EMBL/GenBank/DDBJ databases">
        <authorList>
            <person name="Fogelqvist Johan"/>
        </authorList>
    </citation>
    <scope>NUCLEOTIDE SEQUENCE [LARGE SCALE GENOMIC DNA]</scope>
</reference>
<protein>
    <recommendedName>
        <fullName evidence="13">1,3-beta-glucanosyltransferase</fullName>
        <ecNumber evidence="13">2.4.1.-</ecNumber>
    </recommendedName>
</protein>
<dbReference type="InterPro" id="IPR031160">
    <property type="entry name" value="F_BAR_dom"/>
</dbReference>
<comment type="function">
    <text evidence="13">Splits internally a 1,3-beta-glucan molecule and transfers the newly generated reducing end (the donor) to the non-reducing end of another 1,3-beta-glucan molecule (the acceptor) forming a 1,3-beta linkage, resulting in the elongation of 1,3-beta-glucan chains in the cell wall.</text>
</comment>
<dbReference type="FunFam" id="1.20.1270.60:FF:000060">
    <property type="entry name" value="Actin polymerization protein Bzz1"/>
    <property type="match status" value="1"/>
</dbReference>
<dbReference type="EMBL" id="CVQI01009691">
    <property type="protein sequence ID" value="CRK19120.1"/>
    <property type="molecule type" value="Genomic_DNA"/>
</dbReference>
<dbReference type="EC" id="2.4.1.-" evidence="13"/>
<feature type="coiled-coil region" evidence="14">
    <location>
        <begin position="61"/>
        <end position="106"/>
    </location>
</feature>
<feature type="compositionally biased region" description="Low complexity" evidence="15">
    <location>
        <begin position="680"/>
        <end position="690"/>
    </location>
</feature>
<evidence type="ECO:0000256" key="2">
    <source>
        <dbReference type="ARBA" id="ARBA00007528"/>
    </source>
</evidence>
<dbReference type="PROSITE" id="PS51741">
    <property type="entry name" value="F_BAR"/>
    <property type="match status" value="1"/>
</dbReference>
<proteinExistence type="inferred from homology"/>
<keyword evidence="16" id="KW-0812">Transmembrane</keyword>
<dbReference type="Gene3D" id="1.20.1270.60">
    <property type="entry name" value="Arfaptin homology (AH) domain/BAR domain"/>
    <property type="match status" value="1"/>
</dbReference>
<dbReference type="SUPFAM" id="SSF51445">
    <property type="entry name" value="(Trans)glycosidases"/>
    <property type="match status" value="1"/>
</dbReference>
<dbReference type="GO" id="GO:0098552">
    <property type="term" value="C:side of membrane"/>
    <property type="evidence" value="ECO:0007669"/>
    <property type="project" value="UniProtKB-KW"/>
</dbReference>
<dbReference type="GO" id="GO:0031505">
    <property type="term" value="P:fungal-type cell wall organization"/>
    <property type="evidence" value="ECO:0007669"/>
    <property type="project" value="TreeGrafter"/>
</dbReference>
<feature type="region of interest" description="Disordered" evidence="15">
    <location>
        <begin position="588"/>
        <end position="618"/>
    </location>
</feature>
<evidence type="ECO:0000256" key="14">
    <source>
        <dbReference type="SAM" id="Coils"/>
    </source>
</evidence>
<keyword evidence="8" id="KW-0325">Glycoprotein</keyword>
<evidence type="ECO:0000313" key="18">
    <source>
        <dbReference type="EMBL" id="CRK19120.1"/>
    </source>
</evidence>
<comment type="subcellular location">
    <subcellularLocation>
        <location evidence="1 13">Cell membrane</location>
        <topology evidence="1 13">Lipid-anchor</topology>
        <topology evidence="1 13">GPI-anchor</topology>
    </subcellularLocation>
</comment>
<dbReference type="GO" id="GO:0045010">
    <property type="term" value="P:actin nucleation"/>
    <property type="evidence" value="ECO:0007669"/>
    <property type="project" value="UniProtKB-ARBA"/>
</dbReference>
<comment type="similarity">
    <text evidence="2 13">Belongs to the glycosyl hydrolase 72 family.</text>
</comment>
<dbReference type="GO" id="GO:0042124">
    <property type="term" value="F:1,3-beta-glucanosyltransferase activity"/>
    <property type="evidence" value="ECO:0007669"/>
    <property type="project" value="TreeGrafter"/>
</dbReference>
<dbReference type="InterPro" id="IPR017853">
    <property type="entry name" value="GH"/>
</dbReference>
<keyword evidence="9 13" id="KW-0449">Lipoprotein</keyword>
<keyword evidence="4 13" id="KW-0808">Transferase</keyword>
<sequence>MTPGSLESASLTTWTTQLTTLENRADQHDRYANNLVSQVAEPLRFLGTRFEELRKRHADFAAKLEAERDAQYADLRKVKAKYDASCQEVESKRKKAESSYDKAKAQSSYQQHIYDMNNVKNTYLIAINVTNKQKEQYYHEYVPEVMDSLQDLSEFRTVKLNGLWTVASQLEAGLLHQGHGLMETLTSEITRNQPHLDSMMYMQHNVGTWQEPADKTFEPSPVWHDDDLMVVDEFAKVFLRNVLGKSKSQLGDLRREVDKKRREVEGVKALKQRVRSGAEKKDEVTVVTQLFALQEELHAVDRKRVTAEVETGIDYQPGGAAANEDPLIDTEVCSRDIERFRRLGVNAVRVYSLDNNENHDECMDLLADAGIYLMADVNSPDYSINREEPHPSYNADYLQSVFATVEMFAQYDNTMLFFSGNEVVDNENNTDSAPYVKATTRDIKNYLRARGLRQVPVGYSAADVASNRKQTADYFNCGSDDARSDFFAFNDYSWCNTDFLTAGWDQKVQNFTDYGLPIFLSEFGCITNGERTFGEIESLMHSNMTSVYSGGMMYEYSMEDNDYGIVDIESNGEIEERDEFQNLADAFSRWPAPSGSGSPAHSTTHSVSCPTQNSLWEVDGDEIPTMPEEAEQYMENGAGEGPGLRGPGSQNAPDSGTSTGGIASGEPSPTGSEAPRRSSDNGGSEDSNNDSAARGLVIEKDILMVTGAVVAFTLFGAVLL</sequence>
<feature type="compositionally biased region" description="Low complexity" evidence="15">
    <location>
        <begin position="592"/>
        <end position="606"/>
    </location>
</feature>
<evidence type="ECO:0000256" key="16">
    <source>
        <dbReference type="SAM" id="Phobius"/>
    </source>
</evidence>
<dbReference type="PANTHER" id="PTHR31468:SF5">
    <property type="entry name" value="1,3-BETA-GLUCANOSYLTRANSFERASE GAS5"/>
    <property type="match status" value="1"/>
</dbReference>
<evidence type="ECO:0000256" key="6">
    <source>
        <dbReference type="ARBA" id="ARBA00023054"/>
    </source>
</evidence>
<dbReference type="SUPFAM" id="SSF103657">
    <property type="entry name" value="BAR/IMD domain-like"/>
    <property type="match status" value="1"/>
</dbReference>
<dbReference type="AlphaFoldDB" id="A0A0G4LBL6"/>
<evidence type="ECO:0000256" key="4">
    <source>
        <dbReference type="ARBA" id="ARBA00022679"/>
    </source>
</evidence>
<evidence type="ECO:0000256" key="3">
    <source>
        <dbReference type="ARBA" id="ARBA00022622"/>
    </source>
</evidence>
<gene>
    <name evidence="18" type="ORF">BN1723_017752</name>
</gene>
<evidence type="ECO:0000256" key="15">
    <source>
        <dbReference type="SAM" id="MobiDB-lite"/>
    </source>
</evidence>
<dbReference type="GO" id="GO:0005886">
    <property type="term" value="C:plasma membrane"/>
    <property type="evidence" value="ECO:0007669"/>
    <property type="project" value="UniProtKB-SubCell"/>
</dbReference>
<feature type="transmembrane region" description="Helical" evidence="16">
    <location>
        <begin position="702"/>
        <end position="719"/>
    </location>
</feature>
<dbReference type="Pfam" id="PF03198">
    <property type="entry name" value="Glyco_hydro_72"/>
    <property type="match status" value="1"/>
</dbReference>
<evidence type="ECO:0000256" key="8">
    <source>
        <dbReference type="ARBA" id="ARBA00023180"/>
    </source>
</evidence>
<keyword evidence="6 12" id="KW-0175">Coiled coil</keyword>
<evidence type="ECO:0000256" key="5">
    <source>
        <dbReference type="ARBA" id="ARBA00022729"/>
    </source>
</evidence>
<keyword evidence="7 13" id="KW-0472">Membrane</keyword>
<evidence type="ECO:0000256" key="1">
    <source>
        <dbReference type="ARBA" id="ARBA00004609"/>
    </source>
</evidence>
<comment type="function">
    <text evidence="10">Plays a role in endocytosis and trafficking to the vacuole. Functions with type I myosins to restore polarity of the actin cytoskeleton after NaCl stress.</text>
</comment>
<organism evidence="18 19">
    <name type="scientific">Verticillium longisporum</name>
    <name type="common">Verticillium dahliae var. longisporum</name>
    <dbReference type="NCBI Taxonomy" id="100787"/>
    <lineage>
        <taxon>Eukaryota</taxon>
        <taxon>Fungi</taxon>
        <taxon>Dikarya</taxon>
        <taxon>Ascomycota</taxon>
        <taxon>Pezizomycotina</taxon>
        <taxon>Sordariomycetes</taxon>
        <taxon>Hypocreomycetidae</taxon>
        <taxon>Glomerellales</taxon>
        <taxon>Plectosphaerellaceae</taxon>
        <taxon>Verticillium</taxon>
    </lineage>
</organism>